<organism evidence="1 2">
    <name type="scientific">Ruminococcus bromii</name>
    <dbReference type="NCBI Taxonomy" id="40518"/>
    <lineage>
        <taxon>Bacteria</taxon>
        <taxon>Bacillati</taxon>
        <taxon>Bacillota</taxon>
        <taxon>Clostridia</taxon>
        <taxon>Eubacteriales</taxon>
        <taxon>Oscillospiraceae</taxon>
        <taxon>Ruminococcus</taxon>
    </lineage>
</organism>
<accession>A0A2N0UK92</accession>
<protein>
    <submittedName>
        <fullName evidence="1">Uncharacterized protein</fullName>
    </submittedName>
</protein>
<dbReference type="Proteomes" id="UP000233425">
    <property type="component" value="Unassembled WGS sequence"/>
</dbReference>
<dbReference type="EMBL" id="NNSR01000066">
    <property type="protein sequence ID" value="PKD27917.1"/>
    <property type="molecule type" value="Genomic_DNA"/>
</dbReference>
<comment type="caution">
    <text evidence="1">The sequence shown here is derived from an EMBL/GenBank/DDBJ whole genome shotgun (WGS) entry which is preliminary data.</text>
</comment>
<dbReference type="RefSeq" id="WP_015524126.1">
    <property type="nucleotide sequence ID" value="NZ_CABMMZ010000066.1"/>
</dbReference>
<dbReference type="AlphaFoldDB" id="A0A2N0UK92"/>
<evidence type="ECO:0000313" key="1">
    <source>
        <dbReference type="EMBL" id="PKD27917.1"/>
    </source>
</evidence>
<gene>
    <name evidence="1" type="ORF">RBATCC27255_01380</name>
</gene>
<evidence type="ECO:0000313" key="2">
    <source>
        <dbReference type="Proteomes" id="UP000233425"/>
    </source>
</evidence>
<proteinExistence type="predicted"/>
<name>A0A2N0UK92_9FIRM</name>
<sequence>MRKKNNLKVIVTLLIVTVLCICGVIRFFSINSKYPQNEKVVYKMGDSFVCQNAKFTITDTYMLKRMDIMNDDDLSEYLEENSDYLKSEDLNLGLIKIIISNTTDDEITVDLTAFHIESGAFSLQFYYPLVMYYNDCGMYIKLSKGEQKTFIAPVPISSEQFLNYDSTDIRNRTYYLVSSLYPQKIMSEVKFN</sequence>
<keyword evidence="2" id="KW-1185">Reference proteome</keyword>
<reference evidence="1" key="1">
    <citation type="journal article" date="2018" name="Environ. Microbiol.">
        <title>Sporulation capability and amylosome conservation among diverse human colonic and rumen isolates of the keystone starch-degrader Ruminococcus bromii.</title>
        <authorList>
            <person name="Mukhopadhya I."/>
            <person name="Morais S."/>
            <person name="Laverde-Gomez J."/>
            <person name="Sheridan P.O."/>
            <person name="Walker A.W."/>
            <person name="Kelly W."/>
            <person name="Klieve A.V."/>
            <person name="Ouwerkerk D."/>
            <person name="Duncan S.H."/>
            <person name="Louis P."/>
            <person name="Koropatkin N."/>
            <person name="Cockburn D."/>
            <person name="Kibler R."/>
            <person name="Cooper P.J."/>
            <person name="Sandoval C."/>
            <person name="Crost E."/>
            <person name="Juge N."/>
            <person name="Bayer E.A."/>
            <person name="Flint H.J."/>
        </authorList>
    </citation>
    <scope>NUCLEOTIDE SEQUENCE [LARGE SCALE GENOMIC DNA]</scope>
    <source>
        <strain evidence="1">ATCC 27255</strain>
    </source>
</reference>